<reference evidence="1 2" key="1">
    <citation type="journal article" date="2022" name="New Phytol.">
        <title>Ecological generalism drives hyperdiversity of secondary metabolite gene clusters in xylarialean endophytes.</title>
        <authorList>
            <person name="Franco M.E.E."/>
            <person name="Wisecaver J.H."/>
            <person name="Arnold A.E."/>
            <person name="Ju Y.M."/>
            <person name="Slot J.C."/>
            <person name="Ahrendt S."/>
            <person name="Moore L.P."/>
            <person name="Eastman K.E."/>
            <person name="Scott K."/>
            <person name="Konkel Z."/>
            <person name="Mondo S.J."/>
            <person name="Kuo A."/>
            <person name="Hayes R.D."/>
            <person name="Haridas S."/>
            <person name="Andreopoulos B."/>
            <person name="Riley R."/>
            <person name="LaButti K."/>
            <person name="Pangilinan J."/>
            <person name="Lipzen A."/>
            <person name="Amirebrahimi M."/>
            <person name="Yan J."/>
            <person name="Adam C."/>
            <person name="Keymanesh K."/>
            <person name="Ng V."/>
            <person name="Louie K."/>
            <person name="Northen T."/>
            <person name="Drula E."/>
            <person name="Henrissat B."/>
            <person name="Hsieh H.M."/>
            <person name="Youens-Clark K."/>
            <person name="Lutzoni F."/>
            <person name="Miadlikowska J."/>
            <person name="Eastwood D.C."/>
            <person name="Hamelin R.C."/>
            <person name="Grigoriev I.V."/>
            <person name="U'Ren J.M."/>
        </authorList>
    </citation>
    <scope>NUCLEOTIDE SEQUENCE [LARGE SCALE GENOMIC DNA]</scope>
    <source>
        <strain evidence="1 2">CBS 119005</strain>
    </source>
</reference>
<accession>A0ACB9ZHE1</accession>
<dbReference type="EMBL" id="MU393421">
    <property type="protein sequence ID" value="KAI4870991.1"/>
    <property type="molecule type" value="Genomic_DNA"/>
</dbReference>
<sequence>MCQGIVTHHMHHDVRTPIIIDTDTEDPPIYSSTLGTRYHRCEIESQTPRQQFMGKEWPLCLYHSCCIPVGEVEWCEYFRKHFFNPSGKYANKKPNECRDFVVEYRHERLDYLGDPLAYPDVIYPTTWRPEIKEQHIDWARLFRREHAEFQYWRKQEDWDQQIYIAAEDLYTLAQDANNSFLVYCDLISSREPEDPLVVAAEDNMIRAETLLADQKDIVSQLIKWAASSLCRPPSSTSSESSDHKSPRPPNPGRAARLSSSLDISDLGISDHKSLRPRNPGRATREGSSPDDSNLGSSDHKSPRPQNPSRAARQSSSLDISDLGSSDYKRSKPPNPGRTARQNSSLDISDFGSSDHKSPRPPNPARAARGGSSPDNSNLGSSDHKSTGPQSSHTDSGYDSYETTSCESSGPYSSRHISSGYDSSGSNRFSPESSSHKDSSPESSHTAQESYSEGSPYESSSDNSSDQESSSSGPEDFGSDYIPFESDSEDGSSFEDMTY</sequence>
<proteinExistence type="predicted"/>
<protein>
    <submittedName>
        <fullName evidence="1">Uncharacterized protein</fullName>
    </submittedName>
</protein>
<evidence type="ECO:0000313" key="2">
    <source>
        <dbReference type="Proteomes" id="UP001497700"/>
    </source>
</evidence>
<dbReference type="Proteomes" id="UP001497700">
    <property type="component" value="Unassembled WGS sequence"/>
</dbReference>
<keyword evidence="2" id="KW-1185">Reference proteome</keyword>
<gene>
    <name evidence="1" type="ORF">F4820DRAFT_463239</name>
</gene>
<evidence type="ECO:0000313" key="1">
    <source>
        <dbReference type="EMBL" id="KAI4870991.1"/>
    </source>
</evidence>
<name>A0ACB9ZHE1_9PEZI</name>
<organism evidence="1 2">
    <name type="scientific">Hypoxylon rubiginosum</name>
    <dbReference type="NCBI Taxonomy" id="110542"/>
    <lineage>
        <taxon>Eukaryota</taxon>
        <taxon>Fungi</taxon>
        <taxon>Dikarya</taxon>
        <taxon>Ascomycota</taxon>
        <taxon>Pezizomycotina</taxon>
        <taxon>Sordariomycetes</taxon>
        <taxon>Xylariomycetidae</taxon>
        <taxon>Xylariales</taxon>
        <taxon>Hypoxylaceae</taxon>
        <taxon>Hypoxylon</taxon>
    </lineage>
</organism>
<comment type="caution">
    <text evidence="1">The sequence shown here is derived from an EMBL/GenBank/DDBJ whole genome shotgun (WGS) entry which is preliminary data.</text>
</comment>